<dbReference type="Gene3D" id="1.25.40.20">
    <property type="entry name" value="Ankyrin repeat-containing domain"/>
    <property type="match status" value="1"/>
</dbReference>
<comment type="caution">
    <text evidence="2">The sequence shown here is derived from an EMBL/GenBank/DDBJ whole genome shotgun (WGS) entry which is preliminary data.</text>
</comment>
<organism evidence="2 3">
    <name type="scientific">Mytilus edulis</name>
    <name type="common">Blue mussel</name>
    <dbReference type="NCBI Taxonomy" id="6550"/>
    <lineage>
        <taxon>Eukaryota</taxon>
        <taxon>Metazoa</taxon>
        <taxon>Spiralia</taxon>
        <taxon>Lophotrochozoa</taxon>
        <taxon>Mollusca</taxon>
        <taxon>Bivalvia</taxon>
        <taxon>Autobranchia</taxon>
        <taxon>Pteriomorphia</taxon>
        <taxon>Mytilida</taxon>
        <taxon>Mytiloidea</taxon>
        <taxon>Mytilidae</taxon>
        <taxon>Mytilinae</taxon>
        <taxon>Mytilus</taxon>
    </lineage>
</organism>
<dbReference type="InterPro" id="IPR022041">
    <property type="entry name" value="Methyltransf_FA"/>
</dbReference>
<dbReference type="Pfam" id="PF12248">
    <property type="entry name" value="Methyltransf_FA"/>
    <property type="match status" value="1"/>
</dbReference>
<name>A0A8S3V9X3_MYTED</name>
<dbReference type="EMBL" id="CAJPWZ010003093">
    <property type="protein sequence ID" value="CAG2251594.1"/>
    <property type="molecule type" value="Genomic_DNA"/>
</dbReference>
<sequence>MFLVACHPLEEIWIKTTNSGDVDAIRTQNVYDYYTSLSSYHIFPAQNRSFKFSVKACYAASILLSAAVDLNSPDFYEICLGGGYEYAYTFFRRKYNTEHVNFILSWTIAGRITLTKDSDNGTEAVIDWTDATPFSIQGVGVMTSWGADGIWILEHIPVFTGYYCGKPGTYGNMAVLNIVMQPSRIRCISECANNDACFGVNFNANKSKCQLIAGHQLIVKSIAQDWNFYIKCLAGNNMCLACLDTLEDSCYCLHSLKDMVRSTTLCHRLLNWVSKSCCCRRLCSRKDREASSSKEPAVTGEIDDLPVFSSYDYPTNVYEDVFHIGFAECHQKLDKLGEDKNWDELVSLVNTGNVDFSRLPIKDDSNSLPSLYTPLHHAAAGKAPKYVFEDLLKKGATKCFKTTNGETAYDLAVKNSLEDEILKLLELPENVKNKTESIAIMEKSLHAVILERVEKLIQEHGVQLPQLAFLYEKGPFHYSVPMMYGGFNVKKYNDGIKVHSFCRVWGGSEQDHIIERNGKTTLKATGYDCAY</sequence>
<proteinExistence type="predicted"/>
<feature type="domain" description="Farnesoic acid O-methyl transferase" evidence="1">
    <location>
        <begin position="47"/>
        <end position="154"/>
    </location>
</feature>
<reference evidence="2" key="1">
    <citation type="submission" date="2021-03" db="EMBL/GenBank/DDBJ databases">
        <authorList>
            <person name="Bekaert M."/>
        </authorList>
    </citation>
    <scope>NUCLEOTIDE SEQUENCE</scope>
</reference>
<evidence type="ECO:0000313" key="2">
    <source>
        <dbReference type="EMBL" id="CAG2251594.1"/>
    </source>
</evidence>
<accession>A0A8S3V9X3</accession>
<evidence type="ECO:0000313" key="3">
    <source>
        <dbReference type="Proteomes" id="UP000683360"/>
    </source>
</evidence>
<keyword evidence="3" id="KW-1185">Reference proteome</keyword>
<dbReference type="InterPro" id="IPR036770">
    <property type="entry name" value="Ankyrin_rpt-contain_sf"/>
</dbReference>
<protein>
    <recommendedName>
        <fullName evidence="1">Farnesoic acid O-methyl transferase domain-containing protein</fullName>
    </recommendedName>
</protein>
<evidence type="ECO:0000259" key="1">
    <source>
        <dbReference type="Pfam" id="PF12248"/>
    </source>
</evidence>
<dbReference type="Proteomes" id="UP000683360">
    <property type="component" value="Unassembled WGS sequence"/>
</dbReference>
<dbReference type="OrthoDB" id="524187at2759"/>
<dbReference type="AlphaFoldDB" id="A0A8S3V9X3"/>
<dbReference type="SUPFAM" id="SSF48403">
    <property type="entry name" value="Ankyrin repeat"/>
    <property type="match status" value="1"/>
</dbReference>
<gene>
    <name evidence="2" type="ORF">MEDL_63230</name>
</gene>